<dbReference type="SMART" id="SM00825">
    <property type="entry name" value="PKS_KS"/>
    <property type="match status" value="2"/>
</dbReference>
<dbReference type="InterPro" id="IPR020806">
    <property type="entry name" value="PKS_PP-bd"/>
</dbReference>
<evidence type="ECO:0000256" key="10">
    <source>
        <dbReference type="SAM" id="MobiDB-lite"/>
    </source>
</evidence>
<accession>A0A7K1L4V4</accession>
<dbReference type="PROSITE" id="PS52004">
    <property type="entry name" value="KS3_2"/>
    <property type="match status" value="2"/>
</dbReference>
<dbReference type="SUPFAM" id="SSF101173">
    <property type="entry name" value="Docking domain B of the erythromycin polyketide synthase (DEBS)"/>
    <property type="match status" value="1"/>
</dbReference>
<dbReference type="InterPro" id="IPR014030">
    <property type="entry name" value="Ketoacyl_synth_N"/>
</dbReference>
<dbReference type="Pfam" id="PF00698">
    <property type="entry name" value="Acyl_transf_1"/>
    <property type="match status" value="2"/>
</dbReference>
<keyword evidence="15" id="KW-1185">Reference proteome</keyword>
<evidence type="ECO:0000256" key="6">
    <source>
        <dbReference type="ARBA" id="ARBA00023194"/>
    </source>
</evidence>
<keyword evidence="3" id="KW-0596">Phosphopantetheine</keyword>
<dbReference type="GO" id="GO:0033068">
    <property type="term" value="P:macrolide biosynthetic process"/>
    <property type="evidence" value="ECO:0007669"/>
    <property type="project" value="UniProtKB-ARBA"/>
</dbReference>
<dbReference type="InterPro" id="IPR011032">
    <property type="entry name" value="GroES-like_sf"/>
</dbReference>
<dbReference type="PANTHER" id="PTHR43775">
    <property type="entry name" value="FATTY ACID SYNTHASE"/>
    <property type="match status" value="1"/>
</dbReference>
<dbReference type="InterPro" id="IPR009081">
    <property type="entry name" value="PP-bd_ACP"/>
</dbReference>
<dbReference type="InterPro" id="IPR036291">
    <property type="entry name" value="NAD(P)-bd_dom_sf"/>
</dbReference>
<dbReference type="FunFam" id="3.90.180.10:FF:000032">
    <property type="entry name" value="Probable polyketide synthase pks1"/>
    <property type="match status" value="1"/>
</dbReference>
<dbReference type="InterPro" id="IPR013154">
    <property type="entry name" value="ADH-like_N"/>
</dbReference>
<dbReference type="Pfam" id="PF14765">
    <property type="entry name" value="PS-DH"/>
    <property type="match status" value="2"/>
</dbReference>
<dbReference type="InterPro" id="IPR020841">
    <property type="entry name" value="PKS_Beta-ketoAc_synthase_dom"/>
</dbReference>
<feature type="region of interest" description="C-terminal hotdog fold" evidence="9">
    <location>
        <begin position="1074"/>
        <end position="1218"/>
    </location>
</feature>
<dbReference type="InterPro" id="IPR049552">
    <property type="entry name" value="PKS_DH_N"/>
</dbReference>
<dbReference type="InterPro" id="IPR020843">
    <property type="entry name" value="ER"/>
</dbReference>
<dbReference type="SMART" id="SM00822">
    <property type="entry name" value="PKS_KR"/>
    <property type="match status" value="2"/>
</dbReference>
<dbReference type="InterPro" id="IPR042104">
    <property type="entry name" value="PKS_dehydratase_sf"/>
</dbReference>
<feature type="active site" description="Proton donor; for dehydratase activity" evidence="9">
    <location>
        <position position="3183"/>
    </location>
</feature>
<sequence length="3907" mass="406779">MNDQEKLRDYLRRAMTDLRQARRRLSEIEARDAEPIAIVGMSCSYPGDAESPEELWRLLADGADGISPFPSDRGWDVGDLYDPDPDRPGRTYTRHGGFLRHADHFDAGLFGISPREAAAMDPQQRLLLEAAWEVFERSGLDPLSLSGSRTGVFVGAIAQEHAPRLPDVPEEVEGHLLTGNTTSVASGRLSYTFGLEGPAVTVDTACSSSLVALHLAVRSLRDGECDLALAGGVTVMASPSLFVEFSRQRGLSPDGRCRSFAAGADGTGFGEGVGLLLVERLSDARRNGHPVLAVVRGSAINQDGASNGLTAPNGPSQERVVRQALANARLTPHDIDAVEAHGTGTTLGDPIEAQALLAAYGQDRDRPLWLGSIKSNIGHTQAAAGVAGVIKMVLALRHGLLPKTLHSDEPTPHVDWDSAAVRLLTEPIPWPQGERPRRAGVSSFGVSGTNAHVIIEQAPATEPVEEAAESEAPGATPVPWVITAQDDEALRAQARRLRSFLADRPDLEPADIGFSLATSRAVLDRRAVVLATNRDRGLAQLEALADRASESDAVLGGAVPGRIAFVFSGQGSQRPGMGHDLYTTFPAFAQALDTIAHHLDPHLDHPIQDVMFDPDPTRLNHTTYTQPALFAYQTALTHLLAHWGIHPHLLIGHSIGELTAAHIAGILTLPDAARLVTTRAQLMQTTATNGAMISIQAPADTVTATLNQHPTAAIAAINSPTTTVISGDTDTVTTIARQWNNQGHRTKQLHVHHAFHSPHMDPILNEFHQTAQAVTYHPPTIPVVSNLTGRIADPADLTTPQYWTRHIRDTVHFHQGVVTLEAEGVTRYLEIGPNATLTPLIHECLGDAADSAVLVATRRRDRPEVDDLMTAMSRLHVHGAAPDWPELAAGPGARRVELPTYPFQRRPYRIREGAPVAGARSAGLAPTGHPLLGAVIGLAGADGLLLTGRLSAQGLPWLADHAVHGAVLLPGTGFVELAIQAGDQVGCGRIEELTLEAPLILPDEGGVQVQVRVEGPDGSGRRAVGVHSRPESAASDDPWTRHASGLLGPDTPDAPDASHAEDGANVAAWPPPGAERLDTSDLYELFEEIGVGYGPAFRGLRSAWRVGDDVHAEISLPDGVDGTGYGLHPALLDAALHALGADAFAVGDAAPKAPGPAVLLPFTWAGVTLHATGASALRARLSPTGTRTLSLSLTDPAGAPVATVESLTVRPVGADQLAPRPAHHDSLFHVGWTPLPAAEAGGAEAAVLDPDDPDLGSLVDGPPDLVLLPCAAEGHEDVRPLLQRVLGVIRDWVADERFAGSRLAVVTRGAVQVLGGENVPGLHSAPLWGLVRTAQAENPDRLLLADVDGSEASWEALPALLTASLAAGETQLGVRAGAAYAPRLVRAAADGGFTPPPEPGWRLEAGGAGTLGDLAVVPTAPDEPLGSGQVRVRMRAFGLNFRDVMITLGVYPGEAPPGSEGAGVVLAVGPDVTGLSPGDRVTGLFTGALGPIAVTDHRLVARFPRSWSYARAASVPVAFLTAYYALCDLARLRRGESVLVHSAAGGVGMAAVQLARHLGAEVFGTASPAKWDALLPLGLGRDRLASSRTLGFEEQVLSATGGRGVDVVLNSLAGEFVEASLRTLPRGGRFAEMGKTDVRDPEDVRRAHPGVEYRAFDLNEAGPDRIREMLAEVLSLFEDGVLRPPPVTTWDLRQAPEAFRHLGQARHVGKVVLTLPAPLDPDGTVLVTGGAGALGGLVARHLVTGHGARRLLLASRRGRADPALADELAALGAQVTVAACDVADREALARLLAAVPDAHPLTAVVHAAGIIDDGTLATLTPERFDAVLRPKVDAAWHLHELTADLDLSAFVLYSSLAGTLGNPGQGNYAAANAFLDALAQHRHAHGLPALSLAWGPWATGGGMTRDLGRADTARITRAGLVPLSAGEGLALLDAALARGRASAVPARLGGATSSGSAAGSGGAVPPILRGLARSAPARRTAAAEAGTSSSSFARLLAGLPEAERHGAALDLVRTQAAAVLGHSSATAIAADRSFKDLAFDSLTGVELRNRLNTATGLRLPATLVFDHPTPAALASHLLTETAGAEAGAEAASGRGVRAATAAAGDEPLAIIGMACRYPGRADTPEDLWTLVADGRDAIGPFPDDRGWDLDRLYHPDPDHPGTTYTTQGGFLYDAGLFDPAFFEISPREAAAMDPQQRLLLETAWEAVERAGLDPASLRGSATGVYTGVVSQDYAPRIHEAAESLEGYLMTGNATSVASGRLSYTFGLEGPAMTVDTACSSSLVALHLAGQALRSGECDLALAGGAMVMPTPALFVEFSRQRGLSPDGRCRSFGAGADGTGWGEGAGMLLVERLSDAQRNGHPVLAVIRGSAVNQDGASNGLTAPNGPSQQRVIHQALTNAHLTPHDIDAVEAHGTGTTLGDPIEAQALLTTYGHNRDHPLWLGSIKSNIGHTAAAAGVAGIIKMVMALRHELLPPTLHSGEPTPHVDWGSGAVRLLTEAVPWEENGRPRRAAVSSFGVSGTNAHVIIEQAPSAGSVRAASPPEAGVVPWLLTAKSEDALRAQAGRLRTHVTGRPEDGLLDIANSLAGRSRFEHRAVVLGTDRDELLAGLDALAHGDETPGLIRGTARDHRKTAFVFPGQGSQWTGMAVGLLETSPVFREAVHACADALAPHTDWNLIEVLADTRDLGRVDIVQPALFAVMVSLARLWRHHGVHPDAVVGHSQGEIAAAHIAGALSLDDAAKVIALRSKALTALAGTGAMASVSLPADDTGALLTPGLSIAAVNGPATTVVSGDADAIEQLLADCETRGVHARRIPVDYASHSHHVERLRAPILDALVGISPRPADLPFYSTVTGEPIDTTGLDAEYWYRNLRHTVQFQPTIHRLTDDGHTLFIETSPHPVLTAPIQDTTPDITAIGTLRRDHGDLHTFTTALATAHTHGAPINWHTHSQHGRHTELPTYPFQRQRYWIEPPVRSGDVTSTGLSATTHPLLGAGVELAGGRGSLFTGRLSLHTHPWLADHAVTGTVLLPGTAFVDLALHAGEHAGLPRLEELTLAAPLIIPETGGVRIQLTLGAPEDDGRGTVAFHSKPEDAPDDQWIHHADGLLAGPAENAPRPSRGPWPPPGAVPIEVADRYERLAAAGHDYGPLFRGLRAAWRDGADLCAEVALPEDTAPLGFGLHPALLDAALHAAGLASDEIAEIRLPFAWNDVTFHAHGSGGPLRVRVSPAGGDAVSLSITDATGRPVASVGSLATRPIAAGQLTDPRGASRSLFHLEWTRAVAPPGARPGRWARIGTGDPAPPPFAHAEPYADLNALREAVTAGASVPEAVLLPAASAAVEVPDRARDLAHRVLAVLQEWTADDRFAASRLVVVTRGAMAADPGDDVGDPAAATVWGLVRSAQAEEPGRIVLLDLDTPSPEAVAAALATGEPQILVRDGELRVPRLVARPAEEATGANSADTGGGAGAVRASFGDGTVLVTGGTGALGGLVARYLAAEHGVRRLLLVSRSGPDAPGAAELVDALAGLGAEAAVAACDAADPAALAALLASLPADRPLTAVVHAAGILDDGTIGSLTPERVDAVLLPKVDAAWNLHTLTRGLNLSAFVLFSSLTGTLGTAGQGNYAAANAFLDALAGHRHAHGLPAASLAWGLWQRAGGMTGHLGSGDLDRVGRGGLLPLTDDEGLALFDAAVTLGGDVTALARLDVRALRAQAAAGLLPPVLRGLVRAPARAAGGDAGAAPLAERLAGLEPEARLRTLLDLVRGQVAAVLGHPTPGTIDTGAAFKELGFDSLTAVELRNRLGAATGLRLPATLVFDHPTPTALAEHLAGAVARDAAPPVLAELDRLEETLAAVGAEEAGRLGVEARLRALLSGLGGGAAAPDTDEGTDALGSATADEIFDLIDKDLGRAST</sequence>
<dbReference type="Pfam" id="PF22953">
    <property type="entry name" value="SpnB_Rossmann"/>
    <property type="match status" value="2"/>
</dbReference>
<name>A0A7K1L4V4_9ACTN</name>
<dbReference type="GO" id="GO:0008270">
    <property type="term" value="F:zinc ion binding"/>
    <property type="evidence" value="ECO:0007669"/>
    <property type="project" value="InterPro"/>
</dbReference>
<dbReference type="PROSITE" id="PS00012">
    <property type="entry name" value="PHOSPHOPANTETHEINE"/>
    <property type="match status" value="1"/>
</dbReference>
<dbReference type="InterPro" id="IPR032821">
    <property type="entry name" value="PKS_assoc"/>
</dbReference>
<dbReference type="Pfam" id="PF08659">
    <property type="entry name" value="KR"/>
    <property type="match status" value="2"/>
</dbReference>
<feature type="domain" description="Carrier" evidence="11">
    <location>
        <begin position="3752"/>
        <end position="3827"/>
    </location>
</feature>
<gene>
    <name evidence="14" type="ORF">GNZ18_23030</name>
</gene>
<dbReference type="InterPro" id="IPR036299">
    <property type="entry name" value="Polyketide_synth_docking_sf"/>
</dbReference>
<dbReference type="Gene3D" id="1.10.1200.10">
    <property type="entry name" value="ACP-like"/>
    <property type="match status" value="2"/>
</dbReference>
<dbReference type="FunFam" id="3.40.366.10:FF:000002">
    <property type="entry name" value="Probable polyketide synthase 2"/>
    <property type="match status" value="2"/>
</dbReference>
<dbReference type="InterPro" id="IPR014043">
    <property type="entry name" value="Acyl_transferase_dom"/>
</dbReference>
<feature type="region of interest" description="C-terminal hotdog fold" evidence="9">
    <location>
        <begin position="3124"/>
        <end position="3260"/>
    </location>
</feature>
<dbReference type="GO" id="GO:0004315">
    <property type="term" value="F:3-oxoacyl-[acyl-carrier-protein] synthase activity"/>
    <property type="evidence" value="ECO:0007669"/>
    <property type="project" value="InterPro"/>
</dbReference>
<dbReference type="SMART" id="SM00823">
    <property type="entry name" value="PKS_PP"/>
    <property type="match status" value="2"/>
</dbReference>
<comment type="caution">
    <text evidence="14">The sequence shown here is derived from an EMBL/GenBank/DDBJ whole genome shotgun (WGS) entry which is preliminary data.</text>
</comment>
<evidence type="ECO:0000256" key="7">
    <source>
        <dbReference type="ARBA" id="ARBA00023268"/>
    </source>
</evidence>
<feature type="region of interest" description="N-terminal hotdog fold" evidence="9">
    <location>
        <begin position="929"/>
        <end position="1054"/>
    </location>
</feature>
<dbReference type="InterPro" id="IPR018201">
    <property type="entry name" value="Ketoacyl_synth_AS"/>
</dbReference>
<comment type="cofactor">
    <cofactor evidence="1">
        <name>pantetheine 4'-phosphate</name>
        <dbReference type="ChEBI" id="CHEBI:47942"/>
    </cofactor>
</comment>
<dbReference type="CDD" id="cd08956">
    <property type="entry name" value="KR_3_FAS_SDR_x"/>
    <property type="match status" value="2"/>
</dbReference>
<dbReference type="PROSITE" id="PS01162">
    <property type="entry name" value="QOR_ZETA_CRYSTAL"/>
    <property type="match status" value="1"/>
</dbReference>
<dbReference type="Pfam" id="PF16197">
    <property type="entry name" value="KAsynt_C_assoc"/>
    <property type="match status" value="2"/>
</dbReference>
<dbReference type="InterPro" id="IPR014031">
    <property type="entry name" value="Ketoacyl_synth_C"/>
</dbReference>
<keyword evidence="5" id="KW-0808">Transferase</keyword>
<dbReference type="SMART" id="SM00827">
    <property type="entry name" value="PKS_AT"/>
    <property type="match status" value="2"/>
</dbReference>
<evidence type="ECO:0000313" key="14">
    <source>
        <dbReference type="EMBL" id="MUN39451.1"/>
    </source>
</evidence>
<evidence type="ECO:0000256" key="9">
    <source>
        <dbReference type="PROSITE-ProRule" id="PRU01363"/>
    </source>
</evidence>
<dbReference type="Pfam" id="PF00550">
    <property type="entry name" value="PP-binding"/>
    <property type="match status" value="2"/>
</dbReference>
<keyword evidence="7" id="KW-0511">Multifunctional enzyme</keyword>
<dbReference type="Gene3D" id="3.30.70.3290">
    <property type="match status" value="2"/>
</dbReference>
<evidence type="ECO:0000259" key="13">
    <source>
        <dbReference type="PROSITE" id="PS52019"/>
    </source>
</evidence>
<dbReference type="InterPro" id="IPR055123">
    <property type="entry name" value="SpnB-like_Rossmann"/>
</dbReference>
<dbReference type="Pfam" id="PF21089">
    <property type="entry name" value="PKS_DH_N"/>
    <property type="match status" value="2"/>
</dbReference>
<evidence type="ECO:0000256" key="2">
    <source>
        <dbReference type="ARBA" id="ARBA00004792"/>
    </source>
</evidence>
<evidence type="ECO:0000259" key="11">
    <source>
        <dbReference type="PROSITE" id="PS50075"/>
    </source>
</evidence>
<reference evidence="14 15" key="1">
    <citation type="submission" date="2019-11" db="EMBL/GenBank/DDBJ databases">
        <authorList>
            <person name="Cao P."/>
        </authorList>
    </citation>
    <scope>NUCLEOTIDE SEQUENCE [LARGE SCALE GENOMIC DNA]</scope>
    <source>
        <strain evidence="14 15">NEAU-AAG5</strain>
    </source>
</reference>
<dbReference type="Gene3D" id="3.40.47.10">
    <property type="match status" value="2"/>
</dbReference>
<dbReference type="Pfam" id="PF00109">
    <property type="entry name" value="ketoacyl-synt"/>
    <property type="match status" value="2"/>
</dbReference>
<keyword evidence="6" id="KW-0045">Antibiotic biosynthesis</keyword>
<dbReference type="SUPFAM" id="SSF47336">
    <property type="entry name" value="ACP-like"/>
    <property type="match status" value="2"/>
</dbReference>
<dbReference type="GO" id="GO:0031177">
    <property type="term" value="F:phosphopantetheine binding"/>
    <property type="evidence" value="ECO:0007669"/>
    <property type="project" value="InterPro"/>
</dbReference>
<dbReference type="SMART" id="SM00829">
    <property type="entry name" value="PKS_ER"/>
    <property type="match status" value="1"/>
</dbReference>
<dbReference type="Gene3D" id="3.40.50.11460">
    <property type="match status" value="1"/>
</dbReference>
<feature type="region of interest" description="N-terminal hotdog fold" evidence="9">
    <location>
        <begin position="2987"/>
        <end position="3111"/>
    </location>
</feature>
<dbReference type="Pfam" id="PF13602">
    <property type="entry name" value="ADH_zinc_N_2"/>
    <property type="match status" value="1"/>
</dbReference>
<keyword evidence="4" id="KW-0597">Phosphoprotein</keyword>
<dbReference type="GO" id="GO:0006633">
    <property type="term" value="P:fatty acid biosynthetic process"/>
    <property type="evidence" value="ECO:0007669"/>
    <property type="project" value="InterPro"/>
</dbReference>
<proteinExistence type="predicted"/>
<dbReference type="FunFam" id="1.10.1200.10:FF:000007">
    <property type="entry name" value="Probable polyketide synthase pks17"/>
    <property type="match status" value="2"/>
</dbReference>
<dbReference type="InterPro" id="IPR006162">
    <property type="entry name" value="Ppantetheine_attach_site"/>
</dbReference>
<dbReference type="InterPro" id="IPR001227">
    <property type="entry name" value="Ac_transferase_dom_sf"/>
</dbReference>
<evidence type="ECO:0000256" key="3">
    <source>
        <dbReference type="ARBA" id="ARBA00022450"/>
    </source>
</evidence>
<dbReference type="GO" id="GO:0016491">
    <property type="term" value="F:oxidoreductase activity"/>
    <property type="evidence" value="ECO:0007669"/>
    <property type="project" value="InterPro"/>
</dbReference>
<dbReference type="InterPro" id="IPR049551">
    <property type="entry name" value="PKS_DH_C"/>
</dbReference>
<dbReference type="PANTHER" id="PTHR43775:SF51">
    <property type="entry name" value="INACTIVE PHENOLPHTHIOCEROL SYNTHESIS POLYKETIDE SYNTHASE TYPE I PKS1-RELATED"/>
    <property type="match status" value="1"/>
</dbReference>
<evidence type="ECO:0000256" key="8">
    <source>
        <dbReference type="ARBA" id="ARBA00023315"/>
    </source>
</evidence>
<dbReference type="InterPro" id="IPR057326">
    <property type="entry name" value="KR_dom"/>
</dbReference>
<dbReference type="Gene3D" id="3.40.366.10">
    <property type="entry name" value="Malonyl-Coenzyme A Acyl Carrier Protein, domain 2"/>
    <property type="match status" value="2"/>
</dbReference>
<dbReference type="CDD" id="cd00833">
    <property type="entry name" value="PKS"/>
    <property type="match status" value="2"/>
</dbReference>
<dbReference type="FunFam" id="3.40.50.720:FF:000209">
    <property type="entry name" value="Polyketide synthase Pks12"/>
    <property type="match status" value="1"/>
</dbReference>
<dbReference type="GO" id="GO:0004312">
    <property type="term" value="F:fatty acid synthase activity"/>
    <property type="evidence" value="ECO:0007669"/>
    <property type="project" value="TreeGrafter"/>
</dbReference>
<dbReference type="InterPro" id="IPR016039">
    <property type="entry name" value="Thiolase-like"/>
</dbReference>
<feature type="domain" description="PKS/mFAS DH" evidence="13">
    <location>
        <begin position="2987"/>
        <end position="3260"/>
    </location>
</feature>
<dbReference type="SUPFAM" id="SSF53901">
    <property type="entry name" value="Thiolase-like"/>
    <property type="match status" value="2"/>
</dbReference>
<dbReference type="InterPro" id="IPR002364">
    <property type="entry name" value="Quin_OxRdtase/zeta-crystal_CS"/>
</dbReference>
<evidence type="ECO:0000256" key="1">
    <source>
        <dbReference type="ARBA" id="ARBA00001957"/>
    </source>
</evidence>
<dbReference type="Pfam" id="PF08990">
    <property type="entry name" value="Docking"/>
    <property type="match status" value="1"/>
</dbReference>
<dbReference type="PROSITE" id="PS00606">
    <property type="entry name" value="KS3_1"/>
    <property type="match status" value="2"/>
</dbReference>
<dbReference type="Pfam" id="PF02801">
    <property type="entry name" value="Ketoacyl-synt_C"/>
    <property type="match status" value="2"/>
</dbReference>
<keyword evidence="8" id="KW-0012">Acyltransferase</keyword>
<feature type="domain" description="Ketosynthase family 3 (KS3)" evidence="12">
    <location>
        <begin position="33"/>
        <end position="457"/>
    </location>
</feature>
<dbReference type="Proteomes" id="UP000432015">
    <property type="component" value="Unassembled WGS sequence"/>
</dbReference>
<dbReference type="FunFam" id="3.40.47.10:FF:000019">
    <property type="entry name" value="Polyketide synthase type I"/>
    <property type="match status" value="2"/>
</dbReference>
<dbReference type="SMART" id="SM00826">
    <property type="entry name" value="PKS_DH"/>
    <property type="match status" value="2"/>
</dbReference>
<comment type="pathway">
    <text evidence="2">Antibiotic biosynthesis.</text>
</comment>
<feature type="active site" description="Proton donor; for dehydratase activity" evidence="9">
    <location>
        <position position="1133"/>
    </location>
</feature>
<dbReference type="Gene3D" id="3.90.180.10">
    <property type="entry name" value="Medium-chain alcohol dehydrogenases, catalytic domain"/>
    <property type="match status" value="1"/>
</dbReference>
<dbReference type="SUPFAM" id="SSF51735">
    <property type="entry name" value="NAD(P)-binding Rossmann-fold domains"/>
    <property type="match status" value="5"/>
</dbReference>
<dbReference type="SMART" id="SM01294">
    <property type="entry name" value="PKS_PP_betabranch"/>
    <property type="match status" value="2"/>
</dbReference>
<dbReference type="SUPFAM" id="SSF55048">
    <property type="entry name" value="Probable ACP-binding domain of malonyl-CoA ACP transacylase"/>
    <property type="match status" value="2"/>
</dbReference>
<dbReference type="InterPro" id="IPR016035">
    <property type="entry name" value="Acyl_Trfase/lysoPLipase"/>
</dbReference>
<feature type="domain" description="PKS/mFAS DH" evidence="13">
    <location>
        <begin position="929"/>
        <end position="1218"/>
    </location>
</feature>
<dbReference type="SUPFAM" id="SSF50129">
    <property type="entry name" value="GroES-like"/>
    <property type="match status" value="1"/>
</dbReference>
<dbReference type="InterPro" id="IPR015083">
    <property type="entry name" value="NorB/c/GfsB-D-like_docking"/>
</dbReference>
<dbReference type="PROSITE" id="PS52019">
    <property type="entry name" value="PKS_MFAS_DH"/>
    <property type="match status" value="2"/>
</dbReference>
<dbReference type="PROSITE" id="PS50075">
    <property type="entry name" value="CARRIER"/>
    <property type="match status" value="2"/>
</dbReference>
<feature type="region of interest" description="Disordered" evidence="10">
    <location>
        <begin position="1013"/>
        <end position="1073"/>
    </location>
</feature>
<dbReference type="InterPro" id="IPR036736">
    <property type="entry name" value="ACP-like_sf"/>
</dbReference>
<dbReference type="Gene3D" id="3.40.50.720">
    <property type="entry name" value="NAD(P)-binding Rossmann-like Domain"/>
    <property type="match status" value="2"/>
</dbReference>
<evidence type="ECO:0000256" key="4">
    <source>
        <dbReference type="ARBA" id="ARBA00022553"/>
    </source>
</evidence>
<protein>
    <submittedName>
        <fullName evidence="14">SDR family NAD(P)-dependent oxidoreductase</fullName>
    </submittedName>
</protein>
<feature type="domain" description="Carrier" evidence="11">
    <location>
        <begin position="2006"/>
        <end position="2081"/>
    </location>
</feature>
<feature type="active site" description="Proton acceptor; for dehydratase activity" evidence="9">
    <location>
        <position position="3019"/>
    </location>
</feature>
<dbReference type="SUPFAM" id="SSF52151">
    <property type="entry name" value="FabD/lysophospholipase-like"/>
    <property type="match status" value="2"/>
</dbReference>
<evidence type="ECO:0000256" key="5">
    <source>
        <dbReference type="ARBA" id="ARBA00022679"/>
    </source>
</evidence>
<dbReference type="InterPro" id="IPR020807">
    <property type="entry name" value="PKS_DH"/>
</dbReference>
<organism evidence="14 15">
    <name type="scientific">Actinomadura litoris</name>
    <dbReference type="NCBI Taxonomy" id="2678616"/>
    <lineage>
        <taxon>Bacteria</taxon>
        <taxon>Bacillati</taxon>
        <taxon>Actinomycetota</taxon>
        <taxon>Actinomycetes</taxon>
        <taxon>Streptosporangiales</taxon>
        <taxon>Thermomonosporaceae</taxon>
        <taxon>Actinomadura</taxon>
    </lineage>
</organism>
<feature type="active site" description="Proton acceptor; for dehydratase activity" evidence="9">
    <location>
        <position position="961"/>
    </location>
</feature>
<dbReference type="EMBL" id="WOFH01000008">
    <property type="protein sequence ID" value="MUN39451.1"/>
    <property type="molecule type" value="Genomic_DNA"/>
</dbReference>
<dbReference type="Gene3D" id="3.10.129.110">
    <property type="entry name" value="Polyketide synthase dehydratase"/>
    <property type="match status" value="2"/>
</dbReference>
<dbReference type="CDD" id="cd05195">
    <property type="entry name" value="enoyl_red"/>
    <property type="match status" value="1"/>
</dbReference>
<dbReference type="InterPro" id="IPR050091">
    <property type="entry name" value="PKS_NRPS_Biosynth_Enz"/>
</dbReference>
<dbReference type="InterPro" id="IPR049900">
    <property type="entry name" value="PKS_mFAS_DH"/>
</dbReference>
<evidence type="ECO:0000313" key="15">
    <source>
        <dbReference type="Proteomes" id="UP000432015"/>
    </source>
</evidence>
<dbReference type="InterPro" id="IPR016036">
    <property type="entry name" value="Malonyl_transacylase_ACP-bd"/>
</dbReference>
<feature type="domain" description="Ketosynthase family 3 (KS3)" evidence="12">
    <location>
        <begin position="2105"/>
        <end position="2529"/>
    </location>
</feature>
<dbReference type="Pfam" id="PF08240">
    <property type="entry name" value="ADH_N"/>
    <property type="match status" value="1"/>
</dbReference>
<evidence type="ECO:0000259" key="12">
    <source>
        <dbReference type="PROSITE" id="PS52004"/>
    </source>
</evidence>
<dbReference type="InterPro" id="IPR013968">
    <property type="entry name" value="PKS_KR"/>
</dbReference>